<dbReference type="OrthoDB" id="5905664at2"/>
<reference evidence="1 2" key="1">
    <citation type="submission" date="2016-08" db="EMBL/GenBank/DDBJ databases">
        <title>Genome sequencing of Vibrio scophthalmi strain FP3289, an isolated from Paralichthys olivaceus.</title>
        <authorList>
            <person name="Han H.-J."/>
        </authorList>
    </citation>
    <scope>NUCLEOTIDE SEQUENCE [LARGE SCALE GENOMIC DNA]</scope>
    <source>
        <strain evidence="1 2">FP3289</strain>
    </source>
</reference>
<dbReference type="RefSeq" id="WP_069446361.1">
    <property type="nucleotide sequence ID" value="NZ_MDCJ01000002.1"/>
</dbReference>
<evidence type="ECO:0000313" key="1">
    <source>
        <dbReference type="EMBL" id="ODS10931.1"/>
    </source>
</evidence>
<comment type="caution">
    <text evidence="1">The sequence shown here is derived from an EMBL/GenBank/DDBJ whole genome shotgun (WGS) entry which is preliminary data.</text>
</comment>
<proteinExistence type="predicted"/>
<evidence type="ECO:0000313" key="2">
    <source>
        <dbReference type="Proteomes" id="UP000095131"/>
    </source>
</evidence>
<dbReference type="AlphaFoldDB" id="A0A1E3WMC8"/>
<protein>
    <recommendedName>
        <fullName evidence="3">SMODS and SLOG-associating 2TM effector domain-containing protein</fullName>
    </recommendedName>
</protein>
<evidence type="ECO:0008006" key="3">
    <source>
        <dbReference type="Google" id="ProtNLM"/>
    </source>
</evidence>
<name>A0A1E3WMC8_9VIBR</name>
<accession>A0A1E3WMC8</accession>
<sequence>MSEINQQARDRHWNIMWNVRLGTRYHMHLQNFYSRIGKFITVISLVSSSAAFASVYQQDMTLTKALACVVALAQILDLVIDTKGKSLLHASLKQKYLHLESELSGVTYLTEEQEKMFAQKRISIELEEPPLFDSLLDKCHNELVKAYGLDSEQLEQLSRWTKTKAWWFS</sequence>
<dbReference type="EMBL" id="MDCJ01000002">
    <property type="protein sequence ID" value="ODS10931.1"/>
    <property type="molecule type" value="Genomic_DNA"/>
</dbReference>
<dbReference type="Proteomes" id="UP000095131">
    <property type="component" value="Unassembled WGS sequence"/>
</dbReference>
<gene>
    <name evidence="1" type="ORF">VSF3289_01192</name>
</gene>
<organism evidence="1 2">
    <name type="scientific">Vibrio scophthalmi</name>
    <dbReference type="NCBI Taxonomy" id="45658"/>
    <lineage>
        <taxon>Bacteria</taxon>
        <taxon>Pseudomonadati</taxon>
        <taxon>Pseudomonadota</taxon>
        <taxon>Gammaproteobacteria</taxon>
        <taxon>Vibrionales</taxon>
        <taxon>Vibrionaceae</taxon>
        <taxon>Vibrio</taxon>
    </lineage>
</organism>